<dbReference type="GO" id="GO:0046872">
    <property type="term" value="F:metal ion binding"/>
    <property type="evidence" value="ECO:0007669"/>
    <property type="project" value="UniProtKB-KW"/>
</dbReference>
<keyword evidence="3" id="KW-0378">Hydrolase</keyword>
<dbReference type="PROSITE" id="PS01091">
    <property type="entry name" value="TATD_3"/>
    <property type="match status" value="1"/>
</dbReference>
<comment type="similarity">
    <text evidence="1">Belongs to the metallo-dependent hydrolases superfamily. TatD-type hydrolase family.</text>
</comment>
<dbReference type="PANTHER" id="PTHR46124">
    <property type="entry name" value="D-AMINOACYL-TRNA DEACYLASE"/>
    <property type="match status" value="1"/>
</dbReference>
<organism evidence="5 6">
    <name type="scientific">Marinomonas fungiae</name>
    <dbReference type="NCBI Taxonomy" id="1137284"/>
    <lineage>
        <taxon>Bacteria</taxon>
        <taxon>Pseudomonadati</taxon>
        <taxon>Pseudomonadota</taxon>
        <taxon>Gammaproteobacteria</taxon>
        <taxon>Oceanospirillales</taxon>
        <taxon>Oceanospirillaceae</taxon>
        <taxon>Marinomonas</taxon>
    </lineage>
</organism>
<dbReference type="SUPFAM" id="SSF51556">
    <property type="entry name" value="Metallo-dependent hydrolases"/>
    <property type="match status" value="1"/>
</dbReference>
<evidence type="ECO:0000313" key="6">
    <source>
        <dbReference type="Proteomes" id="UP000182769"/>
    </source>
</evidence>
<dbReference type="InterPro" id="IPR001130">
    <property type="entry name" value="TatD-like"/>
</dbReference>
<dbReference type="InterPro" id="IPR032466">
    <property type="entry name" value="Metal_Hydrolase"/>
</dbReference>
<dbReference type="Pfam" id="PF01026">
    <property type="entry name" value="TatD_DNase"/>
    <property type="match status" value="1"/>
</dbReference>
<sequence>MFDIGVNLDHSSYLDNLQQFREDYQHEGVQGIICIASNMQEANLLSDLCTPYPDMHYTLGCHPHHASSWDVQDSDKLIQAFAADPKAVAVGEMGLDFNRNYSTPDEQIRAFEAQLIVAEKAQKPVYLHERDAFAELTQRLAQASLPKGGVIHCFTGNKDQLKSYLDLGLSVGITGWLLDERRNQELVEALAYLPLDRLLLETDAPYLLPRNIRPRPKRNHPKFLPYIAQAVAEVKGIALEEVIAQASDNTRQLFFSA</sequence>
<dbReference type="InterPro" id="IPR018228">
    <property type="entry name" value="DNase_TatD-rel_CS"/>
</dbReference>
<dbReference type="CDD" id="cd01310">
    <property type="entry name" value="TatD_DNAse"/>
    <property type="match status" value="1"/>
</dbReference>
<reference evidence="6" key="1">
    <citation type="submission" date="2015-08" db="EMBL/GenBank/DDBJ databases">
        <authorList>
            <person name="Varghese N."/>
        </authorList>
    </citation>
    <scope>NUCLEOTIDE SEQUENCE [LARGE SCALE GENOMIC DNA]</scope>
    <source>
        <strain evidence="6">JCM 18476</strain>
    </source>
</reference>
<evidence type="ECO:0000256" key="1">
    <source>
        <dbReference type="ARBA" id="ARBA00009275"/>
    </source>
</evidence>
<name>A0A0K6ISA3_9GAMM</name>
<gene>
    <name evidence="5" type="ORF">Ga0061065_11433</name>
</gene>
<feature type="binding site" evidence="4">
    <location>
        <position position="152"/>
    </location>
    <ligand>
        <name>a divalent metal cation</name>
        <dbReference type="ChEBI" id="CHEBI:60240"/>
        <label>2</label>
    </ligand>
</feature>
<evidence type="ECO:0000256" key="3">
    <source>
        <dbReference type="ARBA" id="ARBA00022801"/>
    </source>
</evidence>
<evidence type="ECO:0000256" key="2">
    <source>
        <dbReference type="ARBA" id="ARBA00022723"/>
    </source>
</evidence>
<keyword evidence="6" id="KW-1185">Reference proteome</keyword>
<dbReference type="OrthoDB" id="9810005at2"/>
<dbReference type="FunFam" id="3.20.20.140:FF:000005">
    <property type="entry name" value="TatD family hydrolase"/>
    <property type="match status" value="1"/>
</dbReference>
<feature type="binding site" evidence="4">
    <location>
        <position position="128"/>
    </location>
    <ligand>
        <name>a divalent metal cation</name>
        <dbReference type="ChEBI" id="CHEBI:60240"/>
        <label>2</label>
    </ligand>
</feature>
<dbReference type="RefSeq" id="WP_055464327.1">
    <property type="nucleotide sequence ID" value="NZ_CYHG01000014.1"/>
</dbReference>
<dbReference type="PANTHER" id="PTHR46124:SF2">
    <property type="entry name" value="D-AMINOACYL-TRNA DEACYLASE"/>
    <property type="match status" value="1"/>
</dbReference>
<feature type="binding site" evidence="4">
    <location>
        <position position="203"/>
    </location>
    <ligand>
        <name>a divalent metal cation</name>
        <dbReference type="ChEBI" id="CHEBI:60240"/>
        <label>1</label>
    </ligand>
</feature>
<keyword evidence="2 4" id="KW-0479">Metal-binding</keyword>
<accession>A0A0K6ISA3</accession>
<feature type="binding site" evidence="4">
    <location>
        <position position="92"/>
    </location>
    <ligand>
        <name>a divalent metal cation</name>
        <dbReference type="ChEBI" id="CHEBI:60240"/>
        <label>1</label>
    </ligand>
</feature>
<dbReference type="GO" id="GO:0016788">
    <property type="term" value="F:hydrolase activity, acting on ester bonds"/>
    <property type="evidence" value="ECO:0007669"/>
    <property type="project" value="InterPro"/>
</dbReference>
<evidence type="ECO:0000313" key="5">
    <source>
        <dbReference type="EMBL" id="CUB05985.1"/>
    </source>
</evidence>
<protein>
    <submittedName>
        <fullName evidence="5">Sec-independent protein translocase TatD</fullName>
    </submittedName>
</protein>
<proteinExistence type="inferred from homology"/>
<dbReference type="Gene3D" id="3.20.20.140">
    <property type="entry name" value="Metal-dependent hydrolases"/>
    <property type="match status" value="1"/>
</dbReference>
<dbReference type="STRING" id="1137284.GCA_001418205_03304"/>
<dbReference type="PIRSF" id="PIRSF005902">
    <property type="entry name" value="DNase_TatD"/>
    <property type="match status" value="1"/>
</dbReference>
<dbReference type="AlphaFoldDB" id="A0A0K6ISA3"/>
<dbReference type="EMBL" id="CYHG01000014">
    <property type="protein sequence ID" value="CUB05985.1"/>
    <property type="molecule type" value="Genomic_DNA"/>
</dbReference>
<evidence type="ECO:0000256" key="4">
    <source>
        <dbReference type="PIRSR" id="PIRSR005902-1"/>
    </source>
</evidence>
<dbReference type="Proteomes" id="UP000182769">
    <property type="component" value="Unassembled WGS sequence"/>
</dbReference>